<comment type="similarity">
    <text evidence="1">Belongs to the GMC oxidoreductase family.</text>
</comment>
<dbReference type="InterPro" id="IPR023753">
    <property type="entry name" value="FAD/NAD-binding_dom"/>
</dbReference>
<dbReference type="InterPro" id="IPR036188">
    <property type="entry name" value="FAD/NAD-bd_sf"/>
</dbReference>
<dbReference type="AlphaFoldDB" id="A0A7R7XMB7"/>
<proteinExistence type="inferred from homology"/>
<keyword evidence="2" id="KW-0732">Signal</keyword>
<dbReference type="EMBL" id="AP024446">
    <property type="protein sequence ID" value="BCS24172.1"/>
    <property type="molecule type" value="Genomic_DNA"/>
</dbReference>
<feature type="signal peptide" evidence="2">
    <location>
        <begin position="1"/>
        <end position="20"/>
    </location>
</feature>
<protein>
    <recommendedName>
        <fullName evidence="3">FAD/NAD(P)-binding domain-containing protein</fullName>
    </recommendedName>
</protein>
<dbReference type="Pfam" id="PF07992">
    <property type="entry name" value="Pyr_redox_2"/>
    <property type="match status" value="1"/>
</dbReference>
<dbReference type="KEGG" id="apuu:APUU_40616S"/>
<evidence type="ECO:0000313" key="5">
    <source>
        <dbReference type="Proteomes" id="UP000654913"/>
    </source>
</evidence>
<dbReference type="PANTHER" id="PTHR11552">
    <property type="entry name" value="GLUCOSE-METHANOL-CHOLINE GMC OXIDOREDUCTASE"/>
    <property type="match status" value="1"/>
</dbReference>
<evidence type="ECO:0000259" key="3">
    <source>
        <dbReference type="Pfam" id="PF07992"/>
    </source>
</evidence>
<gene>
    <name evidence="4" type="ORF">APUU_40616S</name>
</gene>
<reference evidence="4" key="2">
    <citation type="submission" date="2021-02" db="EMBL/GenBank/DDBJ databases">
        <title>Aspergillus puulaauensis MK2 genome sequence.</title>
        <authorList>
            <person name="Futagami T."/>
            <person name="Mori K."/>
            <person name="Kadooka C."/>
            <person name="Tanaka T."/>
        </authorList>
    </citation>
    <scope>NUCLEOTIDE SEQUENCE</scope>
    <source>
        <strain evidence="4">MK2</strain>
    </source>
</reference>
<dbReference type="GO" id="GO:0044550">
    <property type="term" value="P:secondary metabolite biosynthetic process"/>
    <property type="evidence" value="ECO:0007669"/>
    <property type="project" value="TreeGrafter"/>
</dbReference>
<dbReference type="OrthoDB" id="269227at2759"/>
<feature type="chain" id="PRO_5031519900" description="FAD/NAD(P)-binding domain-containing protein" evidence="2">
    <location>
        <begin position="21"/>
        <end position="114"/>
    </location>
</feature>
<dbReference type="Gene3D" id="3.50.50.60">
    <property type="entry name" value="FAD/NAD(P)-binding domain"/>
    <property type="match status" value="1"/>
</dbReference>
<dbReference type="RefSeq" id="XP_041556366.1">
    <property type="nucleotide sequence ID" value="XM_041703709.1"/>
</dbReference>
<keyword evidence="5" id="KW-1185">Reference proteome</keyword>
<accession>A0A7R7XMB7</accession>
<sequence length="114" mass="11722">MVSFRRAGVALLLWSISAAAETFDYVVVGGGTAGAALAVRLAEASHSVALIEAGTHYELTWPLAAIPATDVLPVGSDPDPEVHVPADWGFVTTPQPGANGREVHFARGKCLGGS</sequence>
<evidence type="ECO:0000313" key="4">
    <source>
        <dbReference type="EMBL" id="BCS24172.1"/>
    </source>
</evidence>
<organism evidence="4 5">
    <name type="scientific">Aspergillus puulaauensis</name>
    <dbReference type="NCBI Taxonomy" id="1220207"/>
    <lineage>
        <taxon>Eukaryota</taxon>
        <taxon>Fungi</taxon>
        <taxon>Dikarya</taxon>
        <taxon>Ascomycota</taxon>
        <taxon>Pezizomycotina</taxon>
        <taxon>Eurotiomycetes</taxon>
        <taxon>Eurotiomycetidae</taxon>
        <taxon>Eurotiales</taxon>
        <taxon>Aspergillaceae</taxon>
        <taxon>Aspergillus</taxon>
    </lineage>
</organism>
<evidence type="ECO:0000256" key="2">
    <source>
        <dbReference type="SAM" id="SignalP"/>
    </source>
</evidence>
<dbReference type="GO" id="GO:0050660">
    <property type="term" value="F:flavin adenine dinucleotide binding"/>
    <property type="evidence" value="ECO:0007669"/>
    <property type="project" value="InterPro"/>
</dbReference>
<name>A0A7R7XMB7_9EURO</name>
<reference evidence="4" key="1">
    <citation type="submission" date="2021-01" db="EMBL/GenBank/DDBJ databases">
        <authorList>
            <consortium name="Aspergillus puulaauensis MK2 genome sequencing consortium"/>
            <person name="Kazuki M."/>
            <person name="Futagami T."/>
        </authorList>
    </citation>
    <scope>NUCLEOTIDE SEQUENCE</scope>
    <source>
        <strain evidence="4">MK2</strain>
    </source>
</reference>
<feature type="domain" description="FAD/NAD(P)-binding" evidence="3">
    <location>
        <begin position="23"/>
        <end position="57"/>
    </location>
</feature>
<dbReference type="GeneID" id="64974177"/>
<dbReference type="Proteomes" id="UP000654913">
    <property type="component" value="Chromosome 4"/>
</dbReference>
<dbReference type="Gene3D" id="3.30.560.10">
    <property type="entry name" value="Glucose Oxidase, domain 3"/>
    <property type="match status" value="1"/>
</dbReference>
<dbReference type="InterPro" id="IPR012132">
    <property type="entry name" value="GMC_OxRdtase"/>
</dbReference>
<dbReference type="GO" id="GO:0016491">
    <property type="term" value="F:oxidoreductase activity"/>
    <property type="evidence" value="ECO:0007669"/>
    <property type="project" value="InterPro"/>
</dbReference>
<dbReference type="SUPFAM" id="SSF51905">
    <property type="entry name" value="FAD/NAD(P)-binding domain"/>
    <property type="match status" value="1"/>
</dbReference>
<evidence type="ECO:0000256" key="1">
    <source>
        <dbReference type="ARBA" id="ARBA00010790"/>
    </source>
</evidence>
<dbReference type="PANTHER" id="PTHR11552:SF138">
    <property type="entry name" value="DEHYDROGENASE PKFF-RELATED"/>
    <property type="match status" value="1"/>
</dbReference>